<sequence>MSENTLSADFHTCVLRGIQTQNSPIVIQVPSDNQLEDFINSNSIHFSDCSDVLIDDKLKEKILERKVVEDNLQDDGPDIMKSDINSDLMHPKKIIFFNVMNKKSSLVFFLLKQDF</sequence>
<name>A0A5E4MIG2_9HEMI</name>
<dbReference type="EMBL" id="CABPRJ010000532">
    <property type="protein sequence ID" value="VVC30692.1"/>
    <property type="molecule type" value="Genomic_DNA"/>
</dbReference>
<keyword evidence="2" id="KW-1185">Reference proteome</keyword>
<organism evidence="1 2">
    <name type="scientific">Cinara cedri</name>
    <dbReference type="NCBI Taxonomy" id="506608"/>
    <lineage>
        <taxon>Eukaryota</taxon>
        <taxon>Metazoa</taxon>
        <taxon>Ecdysozoa</taxon>
        <taxon>Arthropoda</taxon>
        <taxon>Hexapoda</taxon>
        <taxon>Insecta</taxon>
        <taxon>Pterygota</taxon>
        <taxon>Neoptera</taxon>
        <taxon>Paraneoptera</taxon>
        <taxon>Hemiptera</taxon>
        <taxon>Sternorrhyncha</taxon>
        <taxon>Aphidomorpha</taxon>
        <taxon>Aphidoidea</taxon>
        <taxon>Aphididae</taxon>
        <taxon>Lachninae</taxon>
        <taxon>Cinara</taxon>
    </lineage>
</organism>
<evidence type="ECO:0000313" key="1">
    <source>
        <dbReference type="EMBL" id="VVC30692.1"/>
    </source>
</evidence>
<proteinExistence type="predicted"/>
<dbReference type="Proteomes" id="UP000325440">
    <property type="component" value="Unassembled WGS sequence"/>
</dbReference>
<reference evidence="1 2" key="1">
    <citation type="submission" date="2019-08" db="EMBL/GenBank/DDBJ databases">
        <authorList>
            <person name="Alioto T."/>
            <person name="Alioto T."/>
            <person name="Gomez Garrido J."/>
        </authorList>
    </citation>
    <scope>NUCLEOTIDE SEQUENCE [LARGE SCALE GENOMIC DNA]</scope>
</reference>
<dbReference type="AlphaFoldDB" id="A0A5E4MIG2"/>
<gene>
    <name evidence="1" type="ORF">CINCED_3A025807</name>
</gene>
<evidence type="ECO:0000313" key="2">
    <source>
        <dbReference type="Proteomes" id="UP000325440"/>
    </source>
</evidence>
<protein>
    <submittedName>
        <fullName evidence="1">Uncharacterized protein</fullName>
    </submittedName>
</protein>
<accession>A0A5E4MIG2</accession>